<dbReference type="PRINTS" id="PR00598">
    <property type="entry name" value="HTHMARR"/>
</dbReference>
<dbReference type="InterPro" id="IPR039422">
    <property type="entry name" value="MarR/SlyA-like"/>
</dbReference>
<proteinExistence type="predicted"/>
<dbReference type="PROSITE" id="PS50995">
    <property type="entry name" value="HTH_MARR_2"/>
    <property type="match status" value="1"/>
</dbReference>
<dbReference type="RefSeq" id="WP_079174159.1">
    <property type="nucleotide sequence ID" value="NZ_FONR01000009.1"/>
</dbReference>
<sequence>MPAPVPQAPASSDVVEIERALNRISYLNSRVRQHDRLMAMAGLRLDRAAVALLRQMADSDPMRPGELAVRLEVEASHITRQVQQLQKAGYVSRAPDPDDRRAQRIGLTPAGRDAIDRIRAASSRGMQMAMAEWTPAELQRLATLFHGMVDDFLAHATEDEESEGRAGVAGPWGGVGEVRAGVAGGGGGTWSE</sequence>
<evidence type="ECO:0000313" key="4">
    <source>
        <dbReference type="Proteomes" id="UP000181942"/>
    </source>
</evidence>
<dbReference type="SMART" id="SM00347">
    <property type="entry name" value="HTH_MARR"/>
    <property type="match status" value="1"/>
</dbReference>
<gene>
    <name evidence="3" type="ORF">SAMN02787118_10923</name>
</gene>
<dbReference type="InterPro" id="IPR036388">
    <property type="entry name" value="WH-like_DNA-bd_sf"/>
</dbReference>
<protein>
    <submittedName>
        <fullName evidence="3">Transcriptional regulator, MarR family</fullName>
    </submittedName>
</protein>
<evidence type="ECO:0000259" key="2">
    <source>
        <dbReference type="PROSITE" id="PS50995"/>
    </source>
</evidence>
<feature type="domain" description="HTH marR-type" evidence="2">
    <location>
        <begin position="7"/>
        <end position="150"/>
    </location>
</feature>
<dbReference type="OrthoDB" id="4485201at2"/>
<dbReference type="InterPro" id="IPR000835">
    <property type="entry name" value="HTH_MarR-typ"/>
</dbReference>
<dbReference type="Gene3D" id="1.10.10.10">
    <property type="entry name" value="Winged helix-like DNA-binding domain superfamily/Winged helix DNA-binding domain"/>
    <property type="match status" value="1"/>
</dbReference>
<dbReference type="GO" id="GO:0003700">
    <property type="term" value="F:DNA-binding transcription factor activity"/>
    <property type="evidence" value="ECO:0007669"/>
    <property type="project" value="InterPro"/>
</dbReference>
<dbReference type="Proteomes" id="UP000181942">
    <property type="component" value="Unassembled WGS sequence"/>
</dbReference>
<dbReference type="PANTHER" id="PTHR33164">
    <property type="entry name" value="TRANSCRIPTIONAL REGULATOR, MARR FAMILY"/>
    <property type="match status" value="1"/>
</dbReference>
<dbReference type="AlphaFoldDB" id="A0A1I2JVY7"/>
<dbReference type="Pfam" id="PF01047">
    <property type="entry name" value="MarR"/>
    <property type="match status" value="1"/>
</dbReference>
<feature type="compositionally biased region" description="Gly residues" evidence="1">
    <location>
        <begin position="170"/>
        <end position="192"/>
    </location>
</feature>
<dbReference type="PANTHER" id="PTHR33164:SF57">
    <property type="entry name" value="MARR-FAMILY TRANSCRIPTIONAL REGULATOR"/>
    <property type="match status" value="1"/>
</dbReference>
<accession>A0A1I2JVY7</accession>
<reference evidence="3 4" key="1">
    <citation type="submission" date="2016-10" db="EMBL/GenBank/DDBJ databases">
        <authorList>
            <person name="de Groot N.N."/>
        </authorList>
    </citation>
    <scope>NUCLEOTIDE SEQUENCE [LARGE SCALE GENOMIC DNA]</scope>
    <source>
        <strain evidence="3 4">OK461</strain>
    </source>
</reference>
<evidence type="ECO:0000256" key="1">
    <source>
        <dbReference type="SAM" id="MobiDB-lite"/>
    </source>
</evidence>
<feature type="region of interest" description="Disordered" evidence="1">
    <location>
        <begin position="158"/>
        <end position="192"/>
    </location>
</feature>
<dbReference type="InterPro" id="IPR036390">
    <property type="entry name" value="WH_DNA-bd_sf"/>
</dbReference>
<dbReference type="GO" id="GO:0006950">
    <property type="term" value="P:response to stress"/>
    <property type="evidence" value="ECO:0007669"/>
    <property type="project" value="TreeGrafter"/>
</dbReference>
<organism evidence="3 4">
    <name type="scientific">Streptomyces mirabilis</name>
    <dbReference type="NCBI Taxonomy" id="68239"/>
    <lineage>
        <taxon>Bacteria</taxon>
        <taxon>Bacillati</taxon>
        <taxon>Actinomycetota</taxon>
        <taxon>Actinomycetes</taxon>
        <taxon>Kitasatosporales</taxon>
        <taxon>Streptomycetaceae</taxon>
        <taxon>Streptomyces</taxon>
    </lineage>
</organism>
<evidence type="ECO:0000313" key="3">
    <source>
        <dbReference type="EMBL" id="SFF58218.1"/>
    </source>
</evidence>
<dbReference type="SUPFAM" id="SSF46785">
    <property type="entry name" value="Winged helix' DNA-binding domain"/>
    <property type="match status" value="1"/>
</dbReference>
<dbReference type="EMBL" id="FONR01000009">
    <property type="protein sequence ID" value="SFF58218.1"/>
    <property type="molecule type" value="Genomic_DNA"/>
</dbReference>
<name>A0A1I2JVY7_9ACTN</name>